<dbReference type="PIRSF" id="PIRSF028757">
    <property type="entry name" value="LD-carboxypeptidase"/>
    <property type="match status" value="1"/>
</dbReference>
<sequence>MDRLLPQRLVKGDLIQVITPASPVDLERLSRGVGLLRQLGFRVRLGRVLKSLYGNPMISAPDEERKKEIEEAFADREVKCIMASRGGYGTLRLLGDLDYTLIRDNPKLIVGYSDLTALLNSIHKMTGLVTFHGPMVATDFGSEQPSKYTLEWFQKATMSGRPIGEVEQPSGYLRRVVEGVGRGPIVGGNLSLITRMLGTPYQPEFEDKIVLLEEVDEDPYKVDGMLTHLLLNGSIKKAAGIVFSVCKNCPPPERAGKPINAITVEEVVRERLERIGVPSVYGFNAGHNPDIPTIPIGVIGELDASNLIFSVTETCTS</sequence>
<dbReference type="GO" id="GO:0008236">
    <property type="term" value="F:serine-type peptidase activity"/>
    <property type="evidence" value="ECO:0007669"/>
    <property type="project" value="UniProtKB-KW"/>
</dbReference>
<dbReference type="EMBL" id="NEXF01000076">
    <property type="protein sequence ID" value="PSO08546.1"/>
    <property type="molecule type" value="Genomic_DNA"/>
</dbReference>
<evidence type="ECO:0000259" key="7">
    <source>
        <dbReference type="Pfam" id="PF17676"/>
    </source>
</evidence>
<dbReference type="SUPFAM" id="SSF52317">
    <property type="entry name" value="Class I glutamine amidotransferase-like"/>
    <property type="match status" value="1"/>
</dbReference>
<dbReference type="PANTHER" id="PTHR30237">
    <property type="entry name" value="MURAMOYLTETRAPEPTIDE CARBOXYPEPTIDASE"/>
    <property type="match status" value="1"/>
</dbReference>
<accession>A0A2R6CCQ0</accession>
<dbReference type="InterPro" id="IPR003507">
    <property type="entry name" value="S66_fam"/>
</dbReference>
<dbReference type="InterPro" id="IPR040449">
    <property type="entry name" value="Peptidase_S66_N"/>
</dbReference>
<keyword evidence="3" id="KW-0645">Protease</keyword>
<comment type="caution">
    <text evidence="8">The sequence shown here is derived from an EMBL/GenBank/DDBJ whole genome shotgun (WGS) entry which is preliminary data.</text>
</comment>
<dbReference type="InterPro" id="IPR027478">
    <property type="entry name" value="LdcA_N"/>
</dbReference>
<keyword evidence="5" id="KW-0720">Serine protease</keyword>
<dbReference type="InterPro" id="IPR029062">
    <property type="entry name" value="Class_I_gatase-like"/>
</dbReference>
<proteinExistence type="inferred from homology"/>
<dbReference type="SUPFAM" id="SSF141986">
    <property type="entry name" value="LD-carboxypeptidase A C-terminal domain-like"/>
    <property type="match status" value="1"/>
</dbReference>
<evidence type="ECO:0000313" key="8">
    <source>
        <dbReference type="EMBL" id="PSO08546.1"/>
    </source>
</evidence>
<name>A0A2R6CCQ0_9ARCH</name>
<dbReference type="GO" id="GO:0004180">
    <property type="term" value="F:carboxypeptidase activity"/>
    <property type="evidence" value="ECO:0007669"/>
    <property type="project" value="UniProtKB-KW"/>
</dbReference>
<dbReference type="Pfam" id="PF02016">
    <property type="entry name" value="Peptidase_S66"/>
    <property type="match status" value="1"/>
</dbReference>
<evidence type="ECO:0000256" key="3">
    <source>
        <dbReference type="ARBA" id="ARBA00022670"/>
    </source>
</evidence>
<protein>
    <recommendedName>
        <fullName evidence="10">LD-carboxypeptidase</fullName>
    </recommendedName>
</protein>
<evidence type="ECO:0000256" key="1">
    <source>
        <dbReference type="ARBA" id="ARBA00010233"/>
    </source>
</evidence>
<organism evidence="8 9">
    <name type="scientific">Candidatus Marsarchaeota G2 archaeon BE_D</name>
    <dbReference type="NCBI Taxonomy" id="1978158"/>
    <lineage>
        <taxon>Archaea</taxon>
        <taxon>Candidatus Marsarchaeota</taxon>
        <taxon>Candidatus Marsarchaeota group 2</taxon>
    </lineage>
</organism>
<evidence type="ECO:0008006" key="10">
    <source>
        <dbReference type="Google" id="ProtNLM"/>
    </source>
</evidence>
<gene>
    <name evidence="8" type="ORF">B9Q04_04995</name>
</gene>
<evidence type="ECO:0000256" key="2">
    <source>
        <dbReference type="ARBA" id="ARBA00022645"/>
    </source>
</evidence>
<dbReference type="Pfam" id="PF17676">
    <property type="entry name" value="Peptidase_S66C"/>
    <property type="match status" value="1"/>
</dbReference>
<dbReference type="InterPro" id="IPR040921">
    <property type="entry name" value="Peptidase_S66C"/>
</dbReference>
<feature type="domain" description="LD-carboxypeptidase N-terminal" evidence="6">
    <location>
        <begin position="15"/>
        <end position="133"/>
    </location>
</feature>
<reference evidence="8 9" key="1">
    <citation type="submission" date="2017-04" db="EMBL/GenBank/DDBJ databases">
        <title>Novel microbial lineages endemic to geothermal iron-oxide mats fill important gaps in the evolutionary history of Archaea.</title>
        <authorList>
            <person name="Jay Z.J."/>
            <person name="Beam J.P."/>
            <person name="Dlakic M."/>
            <person name="Rusch D.B."/>
            <person name="Kozubal M.A."/>
            <person name="Inskeep W.P."/>
        </authorList>
    </citation>
    <scope>NUCLEOTIDE SEQUENCE [LARGE SCALE GENOMIC DNA]</scope>
    <source>
        <strain evidence="8">BE_D</strain>
    </source>
</reference>
<dbReference type="Gene3D" id="3.40.50.10740">
    <property type="entry name" value="Class I glutamine amidotransferase-like"/>
    <property type="match status" value="1"/>
</dbReference>
<dbReference type="Gene3D" id="3.50.30.60">
    <property type="entry name" value="LD-carboxypeptidase A C-terminal domain-like"/>
    <property type="match status" value="1"/>
</dbReference>
<evidence type="ECO:0000256" key="4">
    <source>
        <dbReference type="ARBA" id="ARBA00022801"/>
    </source>
</evidence>
<dbReference type="GO" id="GO:0006508">
    <property type="term" value="P:proteolysis"/>
    <property type="evidence" value="ECO:0007669"/>
    <property type="project" value="UniProtKB-KW"/>
</dbReference>
<keyword evidence="2" id="KW-0121">Carboxypeptidase</keyword>
<dbReference type="CDD" id="cd07025">
    <property type="entry name" value="Peptidase_S66"/>
    <property type="match status" value="1"/>
</dbReference>
<dbReference type="AlphaFoldDB" id="A0A2R6CCQ0"/>
<keyword evidence="4" id="KW-0378">Hydrolase</keyword>
<evidence type="ECO:0000313" key="9">
    <source>
        <dbReference type="Proteomes" id="UP000242015"/>
    </source>
</evidence>
<evidence type="ECO:0000259" key="6">
    <source>
        <dbReference type="Pfam" id="PF02016"/>
    </source>
</evidence>
<dbReference type="PANTHER" id="PTHR30237:SF2">
    <property type="entry name" value="MUREIN TETRAPEPTIDE CARBOXYPEPTIDASE"/>
    <property type="match status" value="1"/>
</dbReference>
<comment type="similarity">
    <text evidence="1">Belongs to the peptidase S66 family.</text>
</comment>
<evidence type="ECO:0000256" key="5">
    <source>
        <dbReference type="ARBA" id="ARBA00022825"/>
    </source>
</evidence>
<dbReference type="Proteomes" id="UP000242015">
    <property type="component" value="Unassembled WGS sequence"/>
</dbReference>
<feature type="domain" description="LD-carboxypeptidase C-terminal" evidence="7">
    <location>
        <begin position="182"/>
        <end position="299"/>
    </location>
</feature>
<dbReference type="InterPro" id="IPR027461">
    <property type="entry name" value="Carboxypeptidase_A_C_sf"/>
</dbReference>